<proteinExistence type="predicted"/>
<gene>
    <name evidence="1" type="ORF">R4P48_21505</name>
</gene>
<evidence type="ECO:0000313" key="1">
    <source>
        <dbReference type="EMBL" id="MDV7025237.1"/>
    </source>
</evidence>
<dbReference type="RefSeq" id="WP_317679442.1">
    <property type="nucleotide sequence ID" value="NZ_JAWLOF010000023.1"/>
</dbReference>
<dbReference type="Proteomes" id="UP001187066">
    <property type="component" value="Unassembled WGS sequence"/>
</dbReference>
<accession>A0ABU4E7Y0</accession>
<keyword evidence="2" id="KW-1185">Reference proteome</keyword>
<reference evidence="1 2" key="1">
    <citation type="submission" date="2023-10" db="EMBL/GenBank/DDBJ databases">
        <authorList>
            <person name="Dale J."/>
        </authorList>
    </citation>
    <scope>NUCLEOTIDE SEQUENCE [LARGE SCALE GENOMIC DNA]</scope>
    <source>
        <strain evidence="1 2">2023EL-00970</strain>
    </source>
</reference>
<organism evidence="1 2">
    <name type="scientific">Atlantibacter subterraneus</name>
    <dbReference type="NCBI Taxonomy" id="255519"/>
    <lineage>
        <taxon>Bacteria</taxon>
        <taxon>Pseudomonadati</taxon>
        <taxon>Pseudomonadota</taxon>
        <taxon>Gammaproteobacteria</taxon>
        <taxon>Enterobacterales</taxon>
        <taxon>Enterobacteriaceae</taxon>
        <taxon>Atlantibacter</taxon>
    </lineage>
</organism>
<sequence length="151" mass="16903">MTMCLLAAEGRVKQAEAMLSMWAEKPSDDFELQLITALITLLEGVPETIRQADKDLDKYRSSLSCNSTELASRKESIKEPQNDSSVKLNDINDAVFDCLIELKKILKVSQLYIDSTSPDDNDKTELVLIDLFFDIARGICLKLEQVEALSS</sequence>
<comment type="caution">
    <text evidence="1">The sequence shown here is derived from an EMBL/GenBank/DDBJ whole genome shotgun (WGS) entry which is preliminary data.</text>
</comment>
<name>A0ABU4E7Y0_9ENTR</name>
<dbReference type="EMBL" id="JAWLOF010000023">
    <property type="protein sequence ID" value="MDV7025237.1"/>
    <property type="molecule type" value="Genomic_DNA"/>
</dbReference>
<protein>
    <submittedName>
        <fullName evidence="1">Uncharacterized protein</fullName>
    </submittedName>
</protein>
<evidence type="ECO:0000313" key="2">
    <source>
        <dbReference type="Proteomes" id="UP001187066"/>
    </source>
</evidence>